<accession>A0ABU0TCU8</accession>
<sequence>MIMNFLEQMKSRYTVKKYDPKGNLSEDTVQQLKDILHLSPSSINSQPWNFVFVNDDETKRQLAEASYFNKEKILDSSVLIVFQVIKTPEDFEKQIEENLPEGSVNYYRNFVQPKGTAGIRAWMEHQVYLSLGILLSACAAMGIDSTPMEGIEADQYDAILNNTAYETLFAVTLGKRDENDINHPSHTPKRRLDMEKVIIGR</sequence>
<keyword evidence="6" id="KW-1185">Reference proteome</keyword>
<gene>
    <name evidence="5" type="ORF">QE404_000050</name>
</gene>
<dbReference type="InterPro" id="IPR029479">
    <property type="entry name" value="Nitroreductase"/>
</dbReference>
<evidence type="ECO:0000256" key="1">
    <source>
        <dbReference type="ARBA" id="ARBA00007118"/>
    </source>
</evidence>
<dbReference type="GO" id="GO:0004155">
    <property type="term" value="F:6,7-dihydropteridine reductase activity"/>
    <property type="evidence" value="ECO:0007669"/>
    <property type="project" value="UniProtKB-EC"/>
</dbReference>
<dbReference type="EMBL" id="JAUTAL010000001">
    <property type="protein sequence ID" value="MDQ1094903.1"/>
    <property type="molecule type" value="Genomic_DNA"/>
</dbReference>
<protein>
    <submittedName>
        <fullName evidence="5">Nitroreductase/dihydropteridine reductase</fullName>
        <ecNumber evidence="5">1.-.-.-</ecNumber>
        <ecNumber evidence="5">1.5.1.34</ecNumber>
    </submittedName>
</protein>
<organism evidence="5 6">
    <name type="scientific">Chryseobacterium camelliae</name>
    <dbReference type="NCBI Taxonomy" id="1265445"/>
    <lineage>
        <taxon>Bacteria</taxon>
        <taxon>Pseudomonadati</taxon>
        <taxon>Bacteroidota</taxon>
        <taxon>Flavobacteriia</taxon>
        <taxon>Flavobacteriales</taxon>
        <taxon>Weeksellaceae</taxon>
        <taxon>Chryseobacterium group</taxon>
        <taxon>Chryseobacterium</taxon>
    </lineage>
</organism>
<name>A0ABU0TCU8_9FLAO</name>
<evidence type="ECO:0000256" key="2">
    <source>
        <dbReference type="ARBA" id="ARBA00022857"/>
    </source>
</evidence>
<dbReference type="SUPFAM" id="SSF55469">
    <property type="entry name" value="FMN-dependent nitroreductase-like"/>
    <property type="match status" value="1"/>
</dbReference>
<evidence type="ECO:0000313" key="6">
    <source>
        <dbReference type="Proteomes" id="UP001225072"/>
    </source>
</evidence>
<dbReference type="CDD" id="cd02149">
    <property type="entry name" value="NfsB-like"/>
    <property type="match status" value="1"/>
</dbReference>
<evidence type="ECO:0000256" key="3">
    <source>
        <dbReference type="ARBA" id="ARBA00023002"/>
    </source>
</evidence>
<proteinExistence type="inferred from homology"/>
<dbReference type="EC" id="1.5.1.34" evidence="5"/>
<dbReference type="InterPro" id="IPR033878">
    <property type="entry name" value="NfsB-like"/>
</dbReference>
<reference evidence="5 6" key="1">
    <citation type="submission" date="2023-07" db="EMBL/GenBank/DDBJ databases">
        <title>Functional and genomic diversity of the sorghum phyllosphere microbiome.</title>
        <authorList>
            <person name="Shade A."/>
        </authorList>
    </citation>
    <scope>NUCLEOTIDE SEQUENCE [LARGE SCALE GENOMIC DNA]</scope>
    <source>
        <strain evidence="5 6">SORGH_AS_1064</strain>
    </source>
</reference>
<dbReference type="Proteomes" id="UP001225072">
    <property type="component" value="Unassembled WGS sequence"/>
</dbReference>
<dbReference type="Pfam" id="PF00881">
    <property type="entry name" value="Nitroreductase"/>
    <property type="match status" value="1"/>
</dbReference>
<comment type="caution">
    <text evidence="5">The sequence shown here is derived from an EMBL/GenBank/DDBJ whole genome shotgun (WGS) entry which is preliminary data.</text>
</comment>
<evidence type="ECO:0000259" key="4">
    <source>
        <dbReference type="Pfam" id="PF00881"/>
    </source>
</evidence>
<comment type="similarity">
    <text evidence="1">Belongs to the nitroreductase family.</text>
</comment>
<dbReference type="PANTHER" id="PTHR43673:SF10">
    <property type="entry name" value="NADH DEHYDROGENASE_NAD(P)H NITROREDUCTASE XCC3605-RELATED"/>
    <property type="match status" value="1"/>
</dbReference>
<keyword evidence="3 5" id="KW-0560">Oxidoreductase</keyword>
<evidence type="ECO:0000313" key="5">
    <source>
        <dbReference type="EMBL" id="MDQ1094903.1"/>
    </source>
</evidence>
<keyword evidence="2" id="KW-0521">NADP</keyword>
<feature type="domain" description="Nitroreductase" evidence="4">
    <location>
        <begin position="10"/>
        <end position="175"/>
    </location>
</feature>
<dbReference type="EC" id="1.-.-.-" evidence="5"/>
<dbReference type="PANTHER" id="PTHR43673">
    <property type="entry name" value="NAD(P)H NITROREDUCTASE YDGI-RELATED"/>
    <property type="match status" value="1"/>
</dbReference>
<dbReference type="Gene3D" id="3.40.109.10">
    <property type="entry name" value="NADH Oxidase"/>
    <property type="match status" value="1"/>
</dbReference>
<dbReference type="InterPro" id="IPR000415">
    <property type="entry name" value="Nitroreductase-like"/>
</dbReference>